<feature type="domain" description="PLAC" evidence="19">
    <location>
        <begin position="1312"/>
        <end position="1351"/>
    </location>
</feature>
<evidence type="ECO:0000256" key="9">
    <source>
        <dbReference type="ARBA" id="ARBA00023136"/>
    </source>
</evidence>
<dbReference type="PRINTS" id="PR01857">
    <property type="entry name" value="ADAMTSFAMILY"/>
</dbReference>
<dbReference type="Pfam" id="PF07679">
    <property type="entry name" value="I-set"/>
    <property type="match status" value="3"/>
</dbReference>
<feature type="compositionally biased region" description="Basic residues" evidence="16">
    <location>
        <begin position="830"/>
        <end position="842"/>
    </location>
</feature>
<dbReference type="InterPro" id="IPR050439">
    <property type="entry name" value="ADAMTS_ADAMTS-like"/>
</dbReference>
<dbReference type="SMART" id="SM00409">
    <property type="entry name" value="IG"/>
    <property type="match status" value="3"/>
</dbReference>
<comment type="similarity">
    <text evidence="13">Belongs to the papilin family.</text>
</comment>
<dbReference type="PROSITE" id="PS50279">
    <property type="entry name" value="BPTI_KUNITZ_2"/>
    <property type="match status" value="1"/>
</dbReference>
<dbReference type="GO" id="GO:0005886">
    <property type="term" value="C:plasma membrane"/>
    <property type="evidence" value="ECO:0007669"/>
    <property type="project" value="UniProtKB-SubCell"/>
</dbReference>
<keyword evidence="8" id="KW-0722">Serine protease inhibitor</keyword>
<evidence type="ECO:0000259" key="17">
    <source>
        <dbReference type="PROSITE" id="PS50279"/>
    </source>
</evidence>
<feature type="compositionally biased region" description="Basic and acidic residues" evidence="16">
    <location>
        <begin position="854"/>
        <end position="864"/>
    </location>
</feature>
<evidence type="ECO:0000259" key="19">
    <source>
        <dbReference type="PROSITE" id="PS50900"/>
    </source>
</evidence>
<dbReference type="PANTHER" id="PTHR13723:SF281">
    <property type="entry name" value="PAPILIN"/>
    <property type="match status" value="1"/>
</dbReference>
<dbReference type="SMART" id="SM00406">
    <property type="entry name" value="IGv"/>
    <property type="match status" value="3"/>
</dbReference>
<comment type="subcellular location">
    <subcellularLocation>
        <location evidence="1">Cell membrane</location>
    </subcellularLocation>
    <subcellularLocation>
        <location evidence="2">Secreted</location>
    </subcellularLocation>
</comment>
<evidence type="ECO:0000313" key="20">
    <source>
        <dbReference type="EMBL" id="KAJ1103567.1"/>
    </source>
</evidence>
<dbReference type="Gene3D" id="2.60.40.10">
    <property type="entry name" value="Immunoglobulins"/>
    <property type="match status" value="3"/>
</dbReference>
<dbReference type="InterPro" id="IPR020901">
    <property type="entry name" value="Prtase_inh_Kunz-CS"/>
</dbReference>
<keyword evidence="4" id="KW-0964">Secreted</keyword>
<evidence type="ECO:0000313" key="21">
    <source>
        <dbReference type="Proteomes" id="UP001066276"/>
    </source>
</evidence>
<evidence type="ECO:0000256" key="6">
    <source>
        <dbReference type="ARBA" id="ARBA00022729"/>
    </source>
</evidence>
<feature type="region of interest" description="Disordered" evidence="16">
    <location>
        <begin position="824"/>
        <end position="900"/>
    </location>
</feature>
<dbReference type="FunFam" id="2.60.40.10:FF:000005">
    <property type="entry name" value="Neuronal cell adhesion molecule"/>
    <property type="match status" value="1"/>
</dbReference>
<comment type="caution">
    <text evidence="20">The sequence shown here is derived from an EMBL/GenBank/DDBJ whole genome shotgun (WGS) entry which is preliminary data.</text>
</comment>
<dbReference type="InterPro" id="IPR013783">
    <property type="entry name" value="Ig-like_fold"/>
</dbReference>
<dbReference type="Proteomes" id="UP001066276">
    <property type="component" value="Chromosome 9"/>
</dbReference>
<dbReference type="InterPro" id="IPR003598">
    <property type="entry name" value="Ig_sub2"/>
</dbReference>
<reference evidence="20" key="1">
    <citation type="journal article" date="2022" name="bioRxiv">
        <title>Sequencing and chromosome-scale assembly of the giantPleurodeles waltlgenome.</title>
        <authorList>
            <person name="Brown T."/>
            <person name="Elewa A."/>
            <person name="Iarovenko S."/>
            <person name="Subramanian E."/>
            <person name="Araus A.J."/>
            <person name="Petzold A."/>
            <person name="Susuki M."/>
            <person name="Suzuki K.-i.T."/>
            <person name="Hayashi T."/>
            <person name="Toyoda A."/>
            <person name="Oliveira C."/>
            <person name="Osipova E."/>
            <person name="Leigh N.D."/>
            <person name="Simon A."/>
            <person name="Yun M.H."/>
        </authorList>
    </citation>
    <scope>NUCLEOTIDE SEQUENCE</scope>
    <source>
        <strain evidence="20">20211129_DDA</strain>
        <tissue evidence="20">Liver</tissue>
    </source>
</reference>
<keyword evidence="9" id="KW-0472">Membrane</keyword>
<keyword evidence="21" id="KW-1185">Reference proteome</keyword>
<dbReference type="SUPFAM" id="SSF48726">
    <property type="entry name" value="Immunoglobulin"/>
    <property type="match status" value="3"/>
</dbReference>
<dbReference type="GO" id="GO:0006508">
    <property type="term" value="P:proteolysis"/>
    <property type="evidence" value="ECO:0007669"/>
    <property type="project" value="TreeGrafter"/>
</dbReference>
<dbReference type="Gene3D" id="2.60.120.830">
    <property type="match status" value="1"/>
</dbReference>
<dbReference type="InterPro" id="IPR013273">
    <property type="entry name" value="ADAMTS/ADAMTS-like"/>
</dbReference>
<feature type="region of interest" description="Disordered" evidence="16">
    <location>
        <begin position="1062"/>
        <end position="1128"/>
    </location>
</feature>
<evidence type="ECO:0000256" key="1">
    <source>
        <dbReference type="ARBA" id="ARBA00004236"/>
    </source>
</evidence>
<evidence type="ECO:0000256" key="10">
    <source>
        <dbReference type="ARBA" id="ARBA00023157"/>
    </source>
</evidence>
<dbReference type="InterPro" id="IPR045371">
    <property type="entry name" value="ADAMTS_CR_3"/>
</dbReference>
<evidence type="ECO:0000256" key="3">
    <source>
        <dbReference type="ARBA" id="ARBA00022475"/>
    </source>
</evidence>
<feature type="compositionally biased region" description="Basic and acidic residues" evidence="16">
    <location>
        <begin position="877"/>
        <end position="891"/>
    </location>
</feature>
<dbReference type="InterPro" id="IPR010294">
    <property type="entry name" value="ADAMTS_spacer1"/>
</dbReference>
<name>A0AAV7MJP6_PLEWA</name>
<dbReference type="FunFam" id="2.20.100.10:FF:000005">
    <property type="entry name" value="ADAM metallopeptidase with thrombospondin type 1 motif 9"/>
    <property type="match status" value="4"/>
</dbReference>
<dbReference type="PROSITE" id="PS00280">
    <property type="entry name" value="BPTI_KUNITZ_1"/>
    <property type="match status" value="1"/>
</dbReference>
<dbReference type="InterPro" id="IPR036179">
    <property type="entry name" value="Ig-like_dom_sf"/>
</dbReference>
<feature type="compositionally biased region" description="Polar residues" evidence="16">
    <location>
        <begin position="1096"/>
        <end position="1121"/>
    </location>
</feature>
<feature type="domain" description="Ig-like" evidence="18">
    <location>
        <begin position="1210"/>
        <end position="1295"/>
    </location>
</feature>
<feature type="disulfide bond" evidence="15">
    <location>
        <begin position="87"/>
        <end position="98"/>
    </location>
</feature>
<proteinExistence type="inferred from homology"/>
<dbReference type="GO" id="GO:0030198">
    <property type="term" value="P:extracellular matrix organization"/>
    <property type="evidence" value="ECO:0007669"/>
    <property type="project" value="InterPro"/>
</dbReference>
<dbReference type="InterPro" id="IPR036880">
    <property type="entry name" value="Kunitz_BPTI_sf"/>
</dbReference>
<accession>A0AAV7MJP6</accession>
<dbReference type="GO" id="GO:0004222">
    <property type="term" value="F:metalloendopeptidase activity"/>
    <property type="evidence" value="ECO:0007669"/>
    <property type="project" value="TreeGrafter"/>
</dbReference>
<dbReference type="GO" id="GO:0004867">
    <property type="term" value="F:serine-type endopeptidase inhibitor activity"/>
    <property type="evidence" value="ECO:0007669"/>
    <property type="project" value="UniProtKB-KW"/>
</dbReference>
<dbReference type="Pfam" id="PF05986">
    <property type="entry name" value="ADAMTS_spacer1"/>
    <property type="match status" value="1"/>
</dbReference>
<dbReference type="GO" id="GO:0005576">
    <property type="term" value="C:extracellular region"/>
    <property type="evidence" value="ECO:0007669"/>
    <property type="project" value="UniProtKB-SubCell"/>
</dbReference>
<evidence type="ECO:0000256" key="12">
    <source>
        <dbReference type="ARBA" id="ARBA00023319"/>
    </source>
</evidence>
<dbReference type="InterPro" id="IPR002223">
    <property type="entry name" value="Kunitz_BPTI"/>
</dbReference>
<keyword evidence="12" id="KW-0393">Immunoglobulin domain</keyword>
<dbReference type="InterPro" id="IPR000884">
    <property type="entry name" value="TSP1_rpt"/>
</dbReference>
<dbReference type="CDD" id="cd22635">
    <property type="entry name" value="Kunitz_papilin"/>
    <property type="match status" value="1"/>
</dbReference>
<dbReference type="PROSITE" id="PS50835">
    <property type="entry name" value="IG_LIKE"/>
    <property type="match status" value="3"/>
</dbReference>
<dbReference type="PRINTS" id="PR00759">
    <property type="entry name" value="BASICPTASE"/>
</dbReference>
<dbReference type="Pfam" id="PF19236">
    <property type="entry name" value="ADAMTS_CR_3"/>
    <property type="match status" value="1"/>
</dbReference>
<keyword evidence="10 15" id="KW-1015">Disulfide bond</keyword>
<dbReference type="Pfam" id="PF00090">
    <property type="entry name" value="TSP_1"/>
    <property type="match status" value="1"/>
</dbReference>
<dbReference type="SUPFAM" id="SSF82895">
    <property type="entry name" value="TSP-1 type 1 repeat"/>
    <property type="match status" value="5"/>
</dbReference>
<keyword evidence="7" id="KW-0677">Repeat</keyword>
<dbReference type="PROSITE" id="PS50092">
    <property type="entry name" value="TSP1"/>
    <property type="match status" value="4"/>
</dbReference>
<feature type="disulfide bond" evidence="15">
    <location>
        <begin position="76"/>
        <end position="113"/>
    </location>
</feature>
<dbReference type="SMART" id="SM00131">
    <property type="entry name" value="KU"/>
    <property type="match status" value="1"/>
</dbReference>
<dbReference type="InterPro" id="IPR010909">
    <property type="entry name" value="PLAC"/>
</dbReference>
<sequence length="1358" mass="150306">MVLNILPDIAISNWLVWQHVLDELRQRYVISWHNNVHMLKVDWTLSAILNLARKSKRQSNDFWGSWGEWGECSRTCGGGVSFRHRQCYSRRADGGANCIGPTRNYRSCNTEDCPQGSRDFRAEQCGEFDGMEFQGKRYKWLPYYGAPNKCELNCIPRGENFYYRHKMAVIDGTQCEPGRRDVCIEGVCKTVGCDNMLDSSKKEDKCLECGGDGSSCYEVKGTFDTAVLSKGYNQIIIIPVGATNIQIKEVSPTRNFLAIKNARGEYYLNGHWTIEFGRALNIASTVFNYYRGSEGDLAPELLHARGPTTEPLVIELISQERNQGVEYEYYLPHRGGSLGYQWSYSSWTECSAECGGGYQSRLVFCTIDNEAYPDYMCKNSRPPENNRTCSMHSCPLTKRMSYIYQPALWSRSGGWTTKMNSWKVSEWGPCSATCGGGTQSRSVYCVSYDGRSAQTVVSDAECAAFSEKPHSQQACSLRSCATWSIGPWSECSSSCGEGVQERTVSCRTETGAPVQDFACSLASKPAVRQPCVGENCIQEIGWHIGEWGLCSKSCNSGIRKRQVICADSDRNFYSPERCEVQEPQIPSMIESCNTQPCYQRQSVPSMQDTHGYDNTEQFSLTRYRPDNPSSTDPRGPGNQDRPEEDSNFLPNRRDGHDSRHENARCRRTRYGCCPDGITAARGPNNAGCPQLYSDDYVSRNERAEEDTSPVNPSEECRGSRFGCCYDNTQPASGPLGEGCRNRPSHAYPVRCLLVSAHGPCADWTTRWYFVPDVGKCNRFWYGGCHGNKNNFASEEECVSACKGAAGMSVEHTYEKEQVRVELTSQEQGGRHRGHHASHHHTEHRGEVEPGIQDTGRHHDRDGSRRIIYVDGSQGGRSESHHTASEQERVFDGRNPQSGDYDRAIVETRIATGGRQPGPGEVGTSDQAERWKVITGRHRHREGKPRKNPLVEDMVTRGQEGRHHEDVAPQQPSVYRPVVDNVEASMLEADLGQSIRLLCRVSGFPVLKVEWSKDGQPVSSTRHSYQSDNSLVISQVSVEDSGIYTCSVSNVQGVERHHVHLRVQAGDARSREGARSQDLPGHGRRHRVSTGEIKTGDVSTSHAGSAVNQQGGRVAQSGSRLSAGSDGPDVVDANLGQRVRLSCKMNISPSLMVQWQKDGKPLSSSRHRQQADGSLLISRVHAEDTGYYTCGSSNGNEGDFRQVQLKVHGGLKITGPPTSVTVPEGDNAELQCIVEGTNVNVRWSRNGVPVQADGHHVHTSQDGSLILRNVKAGDEGSYTCNAYTGSSSVSASAEVKVRRSKPAAPASSLDLDPNTGCYDQPDLANCDLIVHAQLCSNEYYGSFCCASCSLQQRKTSQQG</sequence>
<dbReference type="SMART" id="SM00408">
    <property type="entry name" value="IGc2"/>
    <property type="match status" value="3"/>
</dbReference>
<dbReference type="GO" id="GO:0005604">
    <property type="term" value="C:basement membrane"/>
    <property type="evidence" value="ECO:0007669"/>
    <property type="project" value="UniProtKB-ARBA"/>
</dbReference>
<feature type="compositionally biased region" description="Basic and acidic residues" evidence="16">
    <location>
        <begin position="651"/>
        <end position="660"/>
    </location>
</feature>
<dbReference type="CDD" id="cd00096">
    <property type="entry name" value="Ig"/>
    <property type="match status" value="1"/>
</dbReference>
<evidence type="ECO:0000256" key="7">
    <source>
        <dbReference type="ARBA" id="ARBA00022737"/>
    </source>
</evidence>
<keyword evidence="6" id="KW-0732">Signal</keyword>
<dbReference type="SMART" id="SM00209">
    <property type="entry name" value="TSP1"/>
    <property type="match status" value="5"/>
</dbReference>
<evidence type="ECO:0000256" key="14">
    <source>
        <dbReference type="ARBA" id="ARBA00074534"/>
    </source>
</evidence>
<evidence type="ECO:0000256" key="4">
    <source>
        <dbReference type="ARBA" id="ARBA00022525"/>
    </source>
</evidence>
<feature type="domain" description="Ig-like" evidence="18">
    <location>
        <begin position="976"/>
        <end position="1061"/>
    </location>
</feature>
<dbReference type="Gene3D" id="4.10.410.10">
    <property type="entry name" value="Pancreatic trypsin inhibitor Kunitz domain"/>
    <property type="match status" value="1"/>
</dbReference>
<feature type="disulfide bond" evidence="15">
    <location>
        <begin position="72"/>
        <end position="108"/>
    </location>
</feature>
<dbReference type="InterPro" id="IPR013098">
    <property type="entry name" value="Ig_I-set"/>
</dbReference>
<dbReference type="Gene3D" id="2.20.100.10">
    <property type="entry name" value="Thrombospondin type-1 (TSP1) repeat"/>
    <property type="match status" value="5"/>
</dbReference>
<keyword evidence="3" id="KW-1003">Cell membrane</keyword>
<dbReference type="Pfam" id="PF00014">
    <property type="entry name" value="Kunitz_BPTI"/>
    <property type="match status" value="1"/>
</dbReference>
<dbReference type="Pfam" id="PF08686">
    <property type="entry name" value="PLAC"/>
    <property type="match status" value="1"/>
</dbReference>
<dbReference type="InterPro" id="IPR036383">
    <property type="entry name" value="TSP1_rpt_sf"/>
</dbReference>
<dbReference type="PANTHER" id="PTHR13723">
    <property type="entry name" value="ADAMTS A DISINTEGRIN AND METALLOPROTEASE WITH THROMBOSPONDIN MOTIFS PROTEASE"/>
    <property type="match status" value="1"/>
</dbReference>
<evidence type="ECO:0000256" key="16">
    <source>
        <dbReference type="SAM" id="MobiDB-lite"/>
    </source>
</evidence>
<dbReference type="FunFam" id="4.10.410.10:FF:000017">
    <property type="entry name" value="papilin isoform X2"/>
    <property type="match status" value="1"/>
</dbReference>
<dbReference type="InterPro" id="IPR013106">
    <property type="entry name" value="Ig_V-set"/>
</dbReference>
<keyword evidence="11" id="KW-0325">Glycoprotein</keyword>
<dbReference type="SUPFAM" id="SSF57362">
    <property type="entry name" value="BPTI-like"/>
    <property type="match status" value="1"/>
</dbReference>
<dbReference type="FunFam" id="2.20.100.10:FF:000001">
    <property type="entry name" value="semaphorin-5A isoform X1"/>
    <property type="match status" value="1"/>
</dbReference>
<evidence type="ECO:0000256" key="5">
    <source>
        <dbReference type="ARBA" id="ARBA00022690"/>
    </source>
</evidence>
<evidence type="ECO:0000256" key="2">
    <source>
        <dbReference type="ARBA" id="ARBA00004613"/>
    </source>
</evidence>
<keyword evidence="5" id="KW-0646">Protease inhibitor</keyword>
<dbReference type="InterPro" id="IPR003599">
    <property type="entry name" value="Ig_sub"/>
</dbReference>
<evidence type="ECO:0000256" key="11">
    <source>
        <dbReference type="ARBA" id="ARBA00023180"/>
    </source>
</evidence>
<feature type="domain" description="Ig-like" evidence="18">
    <location>
        <begin position="1135"/>
        <end position="1205"/>
    </location>
</feature>
<feature type="region of interest" description="Disordered" evidence="16">
    <location>
        <begin position="620"/>
        <end position="660"/>
    </location>
</feature>
<feature type="domain" description="BPTI/Kunitz inhibitor" evidence="17">
    <location>
        <begin position="751"/>
        <end position="801"/>
    </location>
</feature>
<evidence type="ECO:0000259" key="18">
    <source>
        <dbReference type="PROSITE" id="PS50835"/>
    </source>
</evidence>
<dbReference type="Pfam" id="PF19030">
    <property type="entry name" value="TSP1_ADAMTS"/>
    <property type="match status" value="4"/>
</dbReference>
<evidence type="ECO:0000256" key="8">
    <source>
        <dbReference type="ARBA" id="ARBA00022900"/>
    </source>
</evidence>
<dbReference type="InterPro" id="IPR007110">
    <property type="entry name" value="Ig-like_dom"/>
</dbReference>
<dbReference type="FunFam" id="2.60.120.830:FF:000001">
    <property type="entry name" value="A disintegrin and metalloproteinase with thrombospondin motifs 1"/>
    <property type="match status" value="1"/>
</dbReference>
<organism evidence="20 21">
    <name type="scientific">Pleurodeles waltl</name>
    <name type="common">Iberian ribbed newt</name>
    <dbReference type="NCBI Taxonomy" id="8319"/>
    <lineage>
        <taxon>Eukaryota</taxon>
        <taxon>Metazoa</taxon>
        <taxon>Chordata</taxon>
        <taxon>Craniata</taxon>
        <taxon>Vertebrata</taxon>
        <taxon>Euteleostomi</taxon>
        <taxon>Amphibia</taxon>
        <taxon>Batrachia</taxon>
        <taxon>Caudata</taxon>
        <taxon>Salamandroidea</taxon>
        <taxon>Salamandridae</taxon>
        <taxon>Pleurodelinae</taxon>
        <taxon>Pleurodeles</taxon>
    </lineage>
</organism>
<protein>
    <recommendedName>
        <fullName evidence="14">Papilin</fullName>
    </recommendedName>
</protein>
<dbReference type="EMBL" id="JANPWB010000013">
    <property type="protein sequence ID" value="KAJ1103567.1"/>
    <property type="molecule type" value="Genomic_DNA"/>
</dbReference>
<gene>
    <name evidence="20" type="ORF">NDU88_000988</name>
</gene>
<dbReference type="PROSITE" id="PS50900">
    <property type="entry name" value="PLAC"/>
    <property type="match status" value="1"/>
</dbReference>
<evidence type="ECO:0000256" key="15">
    <source>
        <dbReference type="PIRSR" id="PIRSR613273-3"/>
    </source>
</evidence>
<evidence type="ECO:0000256" key="13">
    <source>
        <dbReference type="ARBA" id="ARBA00061693"/>
    </source>
</evidence>